<name>A0A1I8J3K3_9PLAT</name>
<feature type="compositionally biased region" description="Low complexity" evidence="2">
    <location>
        <begin position="274"/>
        <end position="289"/>
    </location>
</feature>
<feature type="region of interest" description="Disordered" evidence="2">
    <location>
        <begin position="342"/>
        <end position="688"/>
    </location>
</feature>
<dbReference type="InterPro" id="IPR005026">
    <property type="entry name" value="SAPAP"/>
</dbReference>
<dbReference type="AlphaFoldDB" id="A0A1I8J3K3"/>
<reference evidence="4" key="1">
    <citation type="submission" date="2016-11" db="UniProtKB">
        <authorList>
            <consortium name="WormBaseParasite"/>
        </authorList>
    </citation>
    <scope>IDENTIFICATION</scope>
</reference>
<evidence type="ECO:0000313" key="3">
    <source>
        <dbReference type="Proteomes" id="UP000095280"/>
    </source>
</evidence>
<dbReference type="Proteomes" id="UP000095280">
    <property type="component" value="Unplaced"/>
</dbReference>
<dbReference type="PANTHER" id="PTHR12353">
    <property type="entry name" value="DISKS LARGE-ASSOCIATED PROTEIN DAP SAP90/PSD-95-ASSOCIATED PROTEIN"/>
    <property type="match status" value="1"/>
</dbReference>
<feature type="compositionally biased region" description="Polar residues" evidence="2">
    <location>
        <begin position="360"/>
        <end position="381"/>
    </location>
</feature>
<evidence type="ECO:0000313" key="4">
    <source>
        <dbReference type="WBParaSite" id="maker-uti_cns_0045611-snap-gene-1.26-mRNA-1"/>
    </source>
</evidence>
<dbReference type="WBParaSite" id="maker-uti_cns_0045611-snap-gene-1.26-mRNA-1">
    <property type="protein sequence ID" value="maker-uti_cns_0045611-snap-gene-1.26-mRNA-1"/>
    <property type="gene ID" value="maker-uti_cns_0045611-snap-gene-1.26"/>
</dbReference>
<comment type="similarity">
    <text evidence="1">Belongs to the SAPAP family.</text>
</comment>
<keyword evidence="3" id="KW-1185">Reference proteome</keyword>
<feature type="region of interest" description="Disordered" evidence="2">
    <location>
        <begin position="273"/>
        <end position="308"/>
    </location>
</feature>
<dbReference type="GO" id="GO:0023052">
    <property type="term" value="P:signaling"/>
    <property type="evidence" value="ECO:0007669"/>
    <property type="project" value="InterPro"/>
</dbReference>
<accession>A0A1I8J3K3</accession>
<dbReference type="Pfam" id="PF03359">
    <property type="entry name" value="GKAP"/>
    <property type="match status" value="1"/>
</dbReference>
<sequence length="688" mass="71669">MRQRPFAEKLDAVSAAAAAAAATAAGYGRQGSPLVFDVALESRKRLATPRVVVAATEAAGRRKQQPPTPSSSTLAEPLTARKSSDLKRIRNPELRALALVNSPMIDSRRQQQRRSTLSGRSPAPAPQQRQIESAAAAGADLAEVKAAIETGDECERVTRAYLMMLHQQWEYFRQLIGDWREVLSTEAASIPEAGQGSIRTAIGMAELLCKKKFPFFEGMLKKCVNAPPNDAENTEPDATLPILPGDVTGYWTLVEREIDNVKAEFASLEADRSAGWPAKAPVKPAPAKTAPRKQPRQPPRTKTAGAAKAKSRFAEFRKKHLLTMSTTGVGAISSPMVSFATTSRSGSVSARKSFAAKTPGTRTPSQRVSSARTPATKTLVQNFHGRCTPEIKNSERRTSRRVTAGAKTPGKESGGTKTPGKESGGAKTPGKESGGAKTPGKESGGAKTPGKESGGAKTPGKESGGAKTPGKESGGAKTPGKESGGAKTPGKESGGAKTPGKESGGAKTPGKESGGAKTPGKESGGAKTPGKESGGAKTPGKESGGAKTPGKESGGAKTPGKESAKTQARSQETPGAGKESPVEVSDSQSSVKARIETFEARISATKRATSSAKDAPEKSPATAAKRRRSTSKSVSFNAVCLQSADASLGDRVDRQLTPYPTRQSARRRQANLGSDQPLVATMEALEDD</sequence>
<feature type="region of interest" description="Disordered" evidence="2">
    <location>
        <begin position="57"/>
        <end position="87"/>
    </location>
</feature>
<feature type="compositionally biased region" description="Basic and acidic residues" evidence="2">
    <location>
        <begin position="387"/>
        <end position="397"/>
    </location>
</feature>
<evidence type="ECO:0000256" key="1">
    <source>
        <dbReference type="ARBA" id="ARBA00008839"/>
    </source>
</evidence>
<feature type="region of interest" description="Disordered" evidence="2">
    <location>
        <begin position="101"/>
        <end position="136"/>
    </location>
</feature>
<dbReference type="PANTHER" id="PTHR12353:SF1">
    <property type="entry name" value="DISKS LARGE-ASSOCIATED PROTEIN 5"/>
    <property type="match status" value="1"/>
</dbReference>
<protein>
    <submittedName>
        <fullName evidence="4">Disks large-associated protein 1</fullName>
    </submittedName>
</protein>
<evidence type="ECO:0000256" key="2">
    <source>
        <dbReference type="SAM" id="MobiDB-lite"/>
    </source>
</evidence>
<organism evidence="3 4">
    <name type="scientific">Macrostomum lignano</name>
    <dbReference type="NCBI Taxonomy" id="282301"/>
    <lineage>
        <taxon>Eukaryota</taxon>
        <taxon>Metazoa</taxon>
        <taxon>Spiralia</taxon>
        <taxon>Lophotrochozoa</taxon>
        <taxon>Platyhelminthes</taxon>
        <taxon>Rhabditophora</taxon>
        <taxon>Macrostomorpha</taxon>
        <taxon>Macrostomida</taxon>
        <taxon>Macrostomidae</taxon>
        <taxon>Macrostomum</taxon>
    </lineage>
</organism>
<proteinExistence type="inferred from homology"/>